<dbReference type="EnsemblPlants" id="AET5Gv20180200.1">
    <property type="protein sequence ID" value="AET5Gv20180200.1"/>
    <property type="gene ID" value="AET5Gv20180200"/>
</dbReference>
<reference evidence="2" key="5">
    <citation type="journal article" date="2021" name="G3 (Bethesda)">
        <title>Aegilops tauschii genome assembly Aet v5.0 features greater sequence contiguity and improved annotation.</title>
        <authorList>
            <person name="Wang L."/>
            <person name="Zhu T."/>
            <person name="Rodriguez J.C."/>
            <person name="Deal K.R."/>
            <person name="Dubcovsky J."/>
            <person name="McGuire P.E."/>
            <person name="Lux T."/>
            <person name="Spannagl M."/>
            <person name="Mayer K.F.X."/>
            <person name="Baldrich P."/>
            <person name="Meyers B.C."/>
            <person name="Huo N."/>
            <person name="Gu Y.Q."/>
            <person name="Zhou H."/>
            <person name="Devos K.M."/>
            <person name="Bennetzen J.L."/>
            <person name="Unver T."/>
            <person name="Budak H."/>
            <person name="Gulick P.J."/>
            <person name="Galiba G."/>
            <person name="Kalapos B."/>
            <person name="Nelson D.R."/>
            <person name="Li P."/>
            <person name="You F.M."/>
            <person name="Luo M.C."/>
            <person name="Dvorak J."/>
        </authorList>
    </citation>
    <scope>NUCLEOTIDE SEQUENCE [LARGE SCALE GENOMIC DNA]</scope>
    <source>
        <strain evidence="2">cv. AL8/78</strain>
    </source>
</reference>
<feature type="compositionally biased region" description="Basic and acidic residues" evidence="1">
    <location>
        <begin position="16"/>
        <end position="37"/>
    </location>
</feature>
<dbReference type="Proteomes" id="UP000015105">
    <property type="component" value="Chromosome 5D"/>
</dbReference>
<feature type="compositionally biased region" description="Polar residues" evidence="1">
    <location>
        <begin position="81"/>
        <end position="90"/>
    </location>
</feature>
<reference evidence="2" key="3">
    <citation type="journal article" date="2017" name="Nature">
        <title>Genome sequence of the progenitor of the wheat D genome Aegilops tauschii.</title>
        <authorList>
            <person name="Luo M.C."/>
            <person name="Gu Y.Q."/>
            <person name="Puiu D."/>
            <person name="Wang H."/>
            <person name="Twardziok S.O."/>
            <person name="Deal K.R."/>
            <person name="Huo N."/>
            <person name="Zhu T."/>
            <person name="Wang L."/>
            <person name="Wang Y."/>
            <person name="McGuire P.E."/>
            <person name="Liu S."/>
            <person name="Long H."/>
            <person name="Ramasamy R.K."/>
            <person name="Rodriguez J.C."/>
            <person name="Van S.L."/>
            <person name="Yuan L."/>
            <person name="Wang Z."/>
            <person name="Xia Z."/>
            <person name="Xiao L."/>
            <person name="Anderson O.D."/>
            <person name="Ouyang S."/>
            <person name="Liang Y."/>
            <person name="Zimin A.V."/>
            <person name="Pertea G."/>
            <person name="Qi P."/>
            <person name="Bennetzen J.L."/>
            <person name="Dai X."/>
            <person name="Dawson M.W."/>
            <person name="Muller H.G."/>
            <person name="Kugler K."/>
            <person name="Rivarola-Duarte L."/>
            <person name="Spannagl M."/>
            <person name="Mayer K.F.X."/>
            <person name="Lu F.H."/>
            <person name="Bevan M.W."/>
            <person name="Leroy P."/>
            <person name="Li P."/>
            <person name="You F.M."/>
            <person name="Sun Q."/>
            <person name="Liu Z."/>
            <person name="Lyons E."/>
            <person name="Wicker T."/>
            <person name="Salzberg S.L."/>
            <person name="Devos K.M."/>
            <person name="Dvorak J."/>
        </authorList>
    </citation>
    <scope>NUCLEOTIDE SEQUENCE [LARGE SCALE GENOMIC DNA]</scope>
    <source>
        <strain evidence="2">cv. AL8/78</strain>
    </source>
</reference>
<evidence type="ECO:0000313" key="2">
    <source>
        <dbReference type="EnsemblPlants" id="AET5Gv20180200.1"/>
    </source>
</evidence>
<feature type="compositionally biased region" description="Basic and acidic residues" evidence="1">
    <location>
        <begin position="54"/>
        <end position="68"/>
    </location>
</feature>
<proteinExistence type="predicted"/>
<name>A0A453JSN9_AEGTS</name>
<reference evidence="3" key="1">
    <citation type="journal article" date="2014" name="Science">
        <title>Ancient hybridizations among the ancestral genomes of bread wheat.</title>
        <authorList>
            <consortium name="International Wheat Genome Sequencing Consortium,"/>
            <person name="Marcussen T."/>
            <person name="Sandve S.R."/>
            <person name="Heier L."/>
            <person name="Spannagl M."/>
            <person name="Pfeifer M."/>
            <person name="Jakobsen K.S."/>
            <person name="Wulff B.B."/>
            <person name="Steuernagel B."/>
            <person name="Mayer K.F."/>
            <person name="Olsen O.A."/>
        </authorList>
    </citation>
    <scope>NUCLEOTIDE SEQUENCE [LARGE SCALE GENOMIC DNA]</scope>
    <source>
        <strain evidence="3">cv. AL8/78</strain>
    </source>
</reference>
<evidence type="ECO:0000256" key="1">
    <source>
        <dbReference type="SAM" id="MobiDB-lite"/>
    </source>
</evidence>
<reference evidence="3" key="2">
    <citation type="journal article" date="2017" name="Nat. Plants">
        <title>The Aegilops tauschii genome reveals multiple impacts of transposons.</title>
        <authorList>
            <person name="Zhao G."/>
            <person name="Zou C."/>
            <person name="Li K."/>
            <person name="Wang K."/>
            <person name="Li T."/>
            <person name="Gao L."/>
            <person name="Zhang X."/>
            <person name="Wang H."/>
            <person name="Yang Z."/>
            <person name="Liu X."/>
            <person name="Jiang W."/>
            <person name="Mao L."/>
            <person name="Kong X."/>
            <person name="Jiao Y."/>
            <person name="Jia J."/>
        </authorList>
    </citation>
    <scope>NUCLEOTIDE SEQUENCE [LARGE SCALE GENOMIC DNA]</scope>
    <source>
        <strain evidence="3">cv. AL8/78</strain>
    </source>
</reference>
<feature type="region of interest" description="Disordered" evidence="1">
    <location>
        <begin position="1"/>
        <end position="90"/>
    </location>
</feature>
<dbReference type="AlphaFoldDB" id="A0A453JSN9"/>
<evidence type="ECO:0000313" key="3">
    <source>
        <dbReference type="Proteomes" id="UP000015105"/>
    </source>
</evidence>
<feature type="compositionally biased region" description="Low complexity" evidence="1">
    <location>
        <begin position="1"/>
        <end position="10"/>
    </location>
</feature>
<organism evidence="2 3">
    <name type="scientific">Aegilops tauschii subsp. strangulata</name>
    <name type="common">Goatgrass</name>
    <dbReference type="NCBI Taxonomy" id="200361"/>
    <lineage>
        <taxon>Eukaryota</taxon>
        <taxon>Viridiplantae</taxon>
        <taxon>Streptophyta</taxon>
        <taxon>Embryophyta</taxon>
        <taxon>Tracheophyta</taxon>
        <taxon>Spermatophyta</taxon>
        <taxon>Magnoliopsida</taxon>
        <taxon>Liliopsida</taxon>
        <taxon>Poales</taxon>
        <taxon>Poaceae</taxon>
        <taxon>BOP clade</taxon>
        <taxon>Pooideae</taxon>
        <taxon>Triticodae</taxon>
        <taxon>Triticeae</taxon>
        <taxon>Triticinae</taxon>
        <taxon>Aegilops</taxon>
    </lineage>
</organism>
<protein>
    <submittedName>
        <fullName evidence="2">Uncharacterized protein</fullName>
    </submittedName>
</protein>
<dbReference type="Gramene" id="AET5Gv20180200.1">
    <property type="protein sequence ID" value="AET5Gv20180200.1"/>
    <property type="gene ID" value="AET5Gv20180200"/>
</dbReference>
<sequence>PPPSGARRGAPGCGREGQDAVAERGGDPHGGRNHALEYGRSGTESPGAGLVRRRAAESPRRLDGRESNRTAQRQRRDHTGLTESVNTCHA</sequence>
<keyword evidence="3" id="KW-1185">Reference proteome</keyword>
<accession>A0A453JSN9</accession>
<reference evidence="2" key="4">
    <citation type="submission" date="2019-03" db="UniProtKB">
        <authorList>
            <consortium name="EnsemblPlants"/>
        </authorList>
    </citation>
    <scope>IDENTIFICATION</scope>
</reference>